<dbReference type="PROSITE" id="PS51257">
    <property type="entry name" value="PROKAR_LIPOPROTEIN"/>
    <property type="match status" value="1"/>
</dbReference>
<accession>A0ABN6XQW3</accession>
<evidence type="ECO:0000313" key="4">
    <source>
        <dbReference type="Proteomes" id="UP001321498"/>
    </source>
</evidence>
<dbReference type="EMBL" id="AP027731">
    <property type="protein sequence ID" value="BDZ46025.1"/>
    <property type="molecule type" value="Genomic_DNA"/>
</dbReference>
<evidence type="ECO:0000256" key="1">
    <source>
        <dbReference type="SAM" id="MobiDB-lite"/>
    </source>
</evidence>
<gene>
    <name evidence="3" type="ORF">GCM10025866_19340</name>
</gene>
<feature type="signal peptide" evidence="2">
    <location>
        <begin position="1"/>
        <end position="24"/>
    </location>
</feature>
<protein>
    <recommendedName>
        <fullName evidence="5">DUF3558 domain-containing protein</fullName>
    </recommendedName>
</protein>
<keyword evidence="2" id="KW-0732">Signal</keyword>
<keyword evidence="4" id="KW-1185">Reference proteome</keyword>
<name>A0ABN6XQW3_9MICO</name>
<evidence type="ECO:0000256" key="2">
    <source>
        <dbReference type="SAM" id="SignalP"/>
    </source>
</evidence>
<proteinExistence type="predicted"/>
<feature type="region of interest" description="Disordered" evidence="1">
    <location>
        <begin position="24"/>
        <end position="53"/>
    </location>
</feature>
<feature type="chain" id="PRO_5046963157" description="DUF3558 domain-containing protein" evidence="2">
    <location>
        <begin position="25"/>
        <end position="211"/>
    </location>
</feature>
<feature type="compositionally biased region" description="Low complexity" evidence="1">
    <location>
        <begin position="24"/>
        <end position="46"/>
    </location>
</feature>
<sequence>MPFRVRRNAALLLLPLLLAGCAPEDSSSSPAPTAPAASAMPSATPSREPAAAPAIPADCRDVVDAEAYAAAFADVPLNDPQLVDGRPVERVQPGDLHAWLNEDADLLAESGELFCIWGEPGADVTALTLAIGSPDPAVTASFLDARAQAGFTCEPRDQGQECEEVTHLQSYDVDASTTYFARDGILVMVYQANFPTENLMGAIIDRIWSAA</sequence>
<dbReference type="Proteomes" id="UP001321498">
    <property type="component" value="Chromosome"/>
</dbReference>
<dbReference type="RefSeq" id="WP_286276130.1">
    <property type="nucleotide sequence ID" value="NZ_AP027731.1"/>
</dbReference>
<evidence type="ECO:0008006" key="5">
    <source>
        <dbReference type="Google" id="ProtNLM"/>
    </source>
</evidence>
<reference evidence="4" key="1">
    <citation type="journal article" date="2019" name="Int. J. Syst. Evol. Microbiol.">
        <title>The Global Catalogue of Microorganisms (GCM) 10K type strain sequencing project: providing services to taxonomists for standard genome sequencing and annotation.</title>
        <authorList>
            <consortium name="The Broad Institute Genomics Platform"/>
            <consortium name="The Broad Institute Genome Sequencing Center for Infectious Disease"/>
            <person name="Wu L."/>
            <person name="Ma J."/>
        </authorList>
    </citation>
    <scope>NUCLEOTIDE SEQUENCE [LARGE SCALE GENOMIC DNA]</scope>
    <source>
        <strain evidence="4">NBRC 108725</strain>
    </source>
</reference>
<organism evidence="3 4">
    <name type="scientific">Naasia aerilata</name>
    <dbReference type="NCBI Taxonomy" id="1162966"/>
    <lineage>
        <taxon>Bacteria</taxon>
        <taxon>Bacillati</taxon>
        <taxon>Actinomycetota</taxon>
        <taxon>Actinomycetes</taxon>
        <taxon>Micrococcales</taxon>
        <taxon>Microbacteriaceae</taxon>
        <taxon>Naasia</taxon>
    </lineage>
</organism>
<evidence type="ECO:0000313" key="3">
    <source>
        <dbReference type="EMBL" id="BDZ46025.1"/>
    </source>
</evidence>